<organism evidence="1 2">
    <name type="scientific">Brevundimonas terrae</name>
    <dbReference type="NCBI Taxonomy" id="363631"/>
    <lineage>
        <taxon>Bacteria</taxon>
        <taxon>Pseudomonadati</taxon>
        <taxon>Pseudomonadota</taxon>
        <taxon>Alphaproteobacteria</taxon>
        <taxon>Caulobacterales</taxon>
        <taxon>Caulobacteraceae</taxon>
        <taxon>Brevundimonas</taxon>
    </lineage>
</organism>
<keyword evidence="2" id="KW-1185">Reference proteome</keyword>
<dbReference type="EMBL" id="BAAAEJ010000007">
    <property type="protein sequence ID" value="GAA0394213.1"/>
    <property type="molecule type" value="Genomic_DNA"/>
</dbReference>
<evidence type="ECO:0000313" key="2">
    <source>
        <dbReference type="Proteomes" id="UP001500791"/>
    </source>
</evidence>
<evidence type="ECO:0000313" key="1">
    <source>
        <dbReference type="EMBL" id="GAA0394213.1"/>
    </source>
</evidence>
<comment type="caution">
    <text evidence="1">The sequence shown here is derived from an EMBL/GenBank/DDBJ whole genome shotgun (WGS) entry which is preliminary data.</text>
</comment>
<proteinExistence type="predicted"/>
<reference evidence="2" key="1">
    <citation type="journal article" date="2019" name="Int. J. Syst. Evol. Microbiol.">
        <title>The Global Catalogue of Microorganisms (GCM) 10K type strain sequencing project: providing services to taxonomists for standard genome sequencing and annotation.</title>
        <authorList>
            <consortium name="The Broad Institute Genomics Platform"/>
            <consortium name="The Broad Institute Genome Sequencing Center for Infectious Disease"/>
            <person name="Wu L."/>
            <person name="Ma J."/>
        </authorList>
    </citation>
    <scope>NUCLEOTIDE SEQUENCE [LARGE SCALE GENOMIC DNA]</scope>
    <source>
        <strain evidence="2">JCM 13476</strain>
    </source>
</reference>
<gene>
    <name evidence="1" type="ORF">GCM10009093_21010</name>
</gene>
<dbReference type="Proteomes" id="UP001500791">
    <property type="component" value="Unassembled WGS sequence"/>
</dbReference>
<protein>
    <submittedName>
        <fullName evidence="1">Uncharacterized protein</fullName>
    </submittedName>
</protein>
<name>A0ABP3I996_9CAUL</name>
<sequence length="124" mass="13689">MAAPEASTPEAASVTMTGLGLPVFVDGRVRNHIFVELKLHLKAGFAVEQARAKDTIMRDALIREGHRRSFGMADNWNRIDERALASAVMQIANTQLGRGNVVRVEIVRQTPRMRVRTVAAAPTR</sequence>
<accession>A0ABP3I996</accession>